<name>A0A8S3ZSN6_9EUPU</name>
<comment type="caution">
    <text evidence="6">The sequence shown here is derived from an EMBL/GenBank/DDBJ whole genome shotgun (WGS) entry which is preliminary data.</text>
</comment>
<keyword evidence="3 5" id="KW-0274">FAD</keyword>
<keyword evidence="2 5" id="KW-0285">Flavoprotein</keyword>
<evidence type="ECO:0000256" key="4">
    <source>
        <dbReference type="ARBA" id="ARBA00023002"/>
    </source>
</evidence>
<accession>A0A8S3ZSN6</accession>
<gene>
    <name evidence="6" type="ORF">CUNI_LOCUS15019</name>
</gene>
<protein>
    <recommendedName>
        <fullName evidence="5">Flavin-containing monooxygenase</fullName>
        <ecNumber evidence="5">1.-.-.-</ecNumber>
    </recommendedName>
</protein>
<keyword evidence="4 5" id="KW-0560">Oxidoreductase</keyword>
<evidence type="ECO:0000256" key="5">
    <source>
        <dbReference type="RuleBase" id="RU361177"/>
    </source>
</evidence>
<proteinExistence type="inferred from homology"/>
<reference evidence="6" key="1">
    <citation type="submission" date="2021-04" db="EMBL/GenBank/DDBJ databases">
        <authorList>
            <consortium name="Molecular Ecology Group"/>
        </authorList>
    </citation>
    <scope>NUCLEOTIDE SEQUENCE</scope>
</reference>
<evidence type="ECO:0000313" key="6">
    <source>
        <dbReference type="EMBL" id="CAG5129461.1"/>
    </source>
</evidence>
<dbReference type="GO" id="GO:0050660">
    <property type="term" value="F:flavin adenine dinucleotide binding"/>
    <property type="evidence" value="ECO:0007669"/>
    <property type="project" value="InterPro"/>
</dbReference>
<evidence type="ECO:0000313" key="7">
    <source>
        <dbReference type="Proteomes" id="UP000678393"/>
    </source>
</evidence>
<dbReference type="InterPro" id="IPR050346">
    <property type="entry name" value="FMO-like"/>
</dbReference>
<dbReference type="Proteomes" id="UP000678393">
    <property type="component" value="Unassembled WGS sequence"/>
</dbReference>
<dbReference type="Pfam" id="PF00743">
    <property type="entry name" value="FMO-like"/>
    <property type="match status" value="1"/>
</dbReference>
<keyword evidence="7" id="KW-1185">Reference proteome</keyword>
<dbReference type="GO" id="GO:0004499">
    <property type="term" value="F:N,N-dimethylaniline monooxygenase activity"/>
    <property type="evidence" value="ECO:0007669"/>
    <property type="project" value="InterPro"/>
</dbReference>
<dbReference type="OrthoDB" id="6155254at2759"/>
<dbReference type="SUPFAM" id="SSF51905">
    <property type="entry name" value="FAD/NAD(P)-binding domain"/>
    <property type="match status" value="1"/>
</dbReference>
<dbReference type="Gene3D" id="3.50.50.60">
    <property type="entry name" value="FAD/NAD(P)-binding domain"/>
    <property type="match status" value="1"/>
</dbReference>
<comment type="similarity">
    <text evidence="1 5">Belongs to the FMO family.</text>
</comment>
<comment type="cofactor">
    <cofactor evidence="5">
        <name>FAD</name>
        <dbReference type="ChEBI" id="CHEBI:57692"/>
    </cofactor>
</comment>
<evidence type="ECO:0000256" key="2">
    <source>
        <dbReference type="ARBA" id="ARBA00022630"/>
    </source>
</evidence>
<dbReference type="GO" id="GO:0050661">
    <property type="term" value="F:NADP binding"/>
    <property type="evidence" value="ECO:0007669"/>
    <property type="project" value="InterPro"/>
</dbReference>
<dbReference type="AlphaFoldDB" id="A0A8S3ZSN6"/>
<organism evidence="6 7">
    <name type="scientific">Candidula unifasciata</name>
    <dbReference type="NCBI Taxonomy" id="100452"/>
    <lineage>
        <taxon>Eukaryota</taxon>
        <taxon>Metazoa</taxon>
        <taxon>Spiralia</taxon>
        <taxon>Lophotrochozoa</taxon>
        <taxon>Mollusca</taxon>
        <taxon>Gastropoda</taxon>
        <taxon>Heterobranchia</taxon>
        <taxon>Euthyneura</taxon>
        <taxon>Panpulmonata</taxon>
        <taxon>Eupulmonata</taxon>
        <taxon>Stylommatophora</taxon>
        <taxon>Helicina</taxon>
        <taxon>Helicoidea</taxon>
        <taxon>Geomitridae</taxon>
        <taxon>Candidula</taxon>
    </lineage>
</organism>
<dbReference type="PANTHER" id="PTHR23023">
    <property type="entry name" value="DIMETHYLANILINE MONOOXYGENASE"/>
    <property type="match status" value="1"/>
</dbReference>
<dbReference type="EC" id="1.-.-.-" evidence="5"/>
<evidence type="ECO:0000256" key="1">
    <source>
        <dbReference type="ARBA" id="ARBA00009183"/>
    </source>
</evidence>
<dbReference type="EMBL" id="CAJHNH020003505">
    <property type="protein sequence ID" value="CAG5129461.1"/>
    <property type="molecule type" value="Genomic_DNA"/>
</dbReference>
<evidence type="ECO:0000256" key="3">
    <source>
        <dbReference type="ARBA" id="ARBA00022827"/>
    </source>
</evidence>
<dbReference type="InterPro" id="IPR036188">
    <property type="entry name" value="FAD/NAD-bd_sf"/>
</dbReference>
<dbReference type="InterPro" id="IPR020946">
    <property type="entry name" value="Flavin_mOase-like"/>
</dbReference>
<keyword evidence="5" id="KW-0503">Monooxygenase</keyword>
<sequence>MAPKDVCVVGAGVAGIAALKECLRQGFKPVCYELDSDIGGIWRKKDYTQPHNTPAAYNNLVMNTSKFNSSYSDFPPLLQDTPYHSTEVRDTLHILKLVLAYV</sequence>